<evidence type="ECO:0000313" key="1">
    <source>
        <dbReference type="EMBL" id="KPI38855.1"/>
    </source>
</evidence>
<comment type="caution">
    <text evidence="1">The sequence shown here is derived from an EMBL/GenBank/DDBJ whole genome shotgun (WGS) entry which is preliminary data.</text>
</comment>
<organism evidence="1 2">
    <name type="scientific">Cyphellophora attinorum</name>
    <dbReference type="NCBI Taxonomy" id="1664694"/>
    <lineage>
        <taxon>Eukaryota</taxon>
        <taxon>Fungi</taxon>
        <taxon>Dikarya</taxon>
        <taxon>Ascomycota</taxon>
        <taxon>Pezizomycotina</taxon>
        <taxon>Eurotiomycetes</taxon>
        <taxon>Chaetothyriomycetidae</taxon>
        <taxon>Chaetothyriales</taxon>
        <taxon>Cyphellophoraceae</taxon>
        <taxon>Cyphellophora</taxon>
    </lineage>
</organism>
<dbReference type="AlphaFoldDB" id="A0A0N1H2R0"/>
<protein>
    <submittedName>
        <fullName evidence="1">Uncharacterized protein</fullName>
    </submittedName>
</protein>
<reference evidence="1 2" key="1">
    <citation type="submission" date="2015-06" db="EMBL/GenBank/DDBJ databases">
        <title>Draft genome of the ant-associated black yeast Phialophora attae CBS 131958.</title>
        <authorList>
            <person name="Moreno L.F."/>
            <person name="Stielow B.J."/>
            <person name="de Hoog S."/>
            <person name="Vicente V.A."/>
            <person name="Weiss V.A."/>
            <person name="de Vries M."/>
            <person name="Cruz L.M."/>
            <person name="Souza E.M."/>
        </authorList>
    </citation>
    <scope>NUCLEOTIDE SEQUENCE [LARGE SCALE GENOMIC DNA]</scope>
    <source>
        <strain evidence="1 2">CBS 131958</strain>
    </source>
</reference>
<name>A0A0N1H2R0_9EURO</name>
<evidence type="ECO:0000313" key="2">
    <source>
        <dbReference type="Proteomes" id="UP000038010"/>
    </source>
</evidence>
<proteinExistence type="predicted"/>
<sequence length="352" mass="38240">MFDDSSNVWDIGCNVNLVNNDGTNLAPTGNVYFESCIRLCSSYAVSLCYGVDWQKASADGLGSCTGRVTIGGALPNNPPLLRGRNNTPVPNGVGTRLFARLLTGQTRNKLDDALWFLGNAPAYNLGLCGSGSAYSQSFVVIQTRSTGNNSYNGQFTTDGYATYLILCDGRNFTPDQAPLNTASQWLIRYPSETSNYKGPQSPDDCARLCYWTRTADYNASSSTVDTNNQCSSWIWSTATNDAAGNDGVPKCWIFKSVNTATVSGSLQLVPRYYTTATTNLKFDSNNVLAAGGWTSGVNQQGEILTYKRSIGIENGPPGRYKKDIVVRDDRSDSLRPDLILKAADWPIDSDFD</sequence>
<gene>
    <name evidence="1" type="ORF">AB675_5791</name>
</gene>
<dbReference type="GeneID" id="28737908"/>
<accession>A0A0N1H2R0</accession>
<dbReference type="RefSeq" id="XP_017998818.1">
    <property type="nucleotide sequence ID" value="XM_018146028.1"/>
</dbReference>
<keyword evidence="2" id="KW-1185">Reference proteome</keyword>
<dbReference type="Proteomes" id="UP000038010">
    <property type="component" value="Unassembled WGS sequence"/>
</dbReference>
<dbReference type="VEuPathDB" id="FungiDB:AB675_5791"/>
<dbReference type="EMBL" id="LFJN01000017">
    <property type="protein sequence ID" value="KPI38855.1"/>
    <property type="molecule type" value="Genomic_DNA"/>
</dbReference>